<dbReference type="Pfam" id="PF00109">
    <property type="entry name" value="ketoacyl-synt"/>
    <property type="match status" value="1"/>
</dbReference>
<evidence type="ECO:0000256" key="15">
    <source>
        <dbReference type="PIRSR" id="PIRSR000447-1"/>
    </source>
</evidence>
<feature type="domain" description="Ketosynthase family 3 (KS3)" evidence="17">
    <location>
        <begin position="1"/>
        <end position="409"/>
    </location>
</feature>
<keyword evidence="6 14" id="KW-0808">Transferase</keyword>
<evidence type="ECO:0000256" key="1">
    <source>
        <dbReference type="ARBA" id="ARBA00005194"/>
    </source>
</evidence>
<evidence type="ECO:0000256" key="6">
    <source>
        <dbReference type="ARBA" id="ARBA00022679"/>
    </source>
</evidence>
<keyword evidence="8" id="KW-0443">Lipid metabolism</keyword>
<dbReference type="NCBIfam" id="NF005589">
    <property type="entry name" value="PRK07314.1"/>
    <property type="match status" value="1"/>
</dbReference>
<evidence type="ECO:0000256" key="2">
    <source>
        <dbReference type="ARBA" id="ARBA00008467"/>
    </source>
</evidence>
<sequence>MERVVITGMGVVSPIGNNIKTYWNNLINGVSGISTIDTFDVTNHKTKIAGIVQGFNADEVLGKNEARRLDRFSQFALAAAEQAWADSKLDLDRIDVERLGVYVGSGIGGIETFIENMDTLRQKGPRRVSPALVPAMISNAAAAHISIKWNAMGPSMSPVSACAIGNTAIGEAFRLIRSGDVDAVFAGGTEAAITDLSIASFGNATALSTRNDDPTKASRPFDENRDGFVMSEGAGILILESLSHALRRDAKIYAEVIGYGASSDAHHIVATHPEGKGAYLAMRSAIKSANLSPEDIDVISAHATSTKVGDISETMAIKQLFGKQAYQIPITANKSMLGHMLGAAGGVEAIALVMSLKEGIVPPTINLENPDSLCDLDYVPAVARQVKINTGLSNSFGFGGHNAAIVLKKYE</sequence>
<proteinExistence type="inferred from homology"/>
<dbReference type="STRING" id="459525.SAMN04488137_4720"/>
<name>A0A1H0C0A7_9BACL</name>
<evidence type="ECO:0000256" key="10">
    <source>
        <dbReference type="ARBA" id="ARBA00023315"/>
    </source>
</evidence>
<keyword evidence="19" id="KW-1185">Reference proteome</keyword>
<protein>
    <recommendedName>
        <fullName evidence="4 14">3-oxoacyl-[acyl-carrier-protein] synthase 2</fullName>
        <ecNumber evidence="3 14">2.3.1.179</ecNumber>
    </recommendedName>
</protein>
<feature type="active site" description="For beta-ketoacyl synthase activity" evidence="15">
    <location>
        <position position="162"/>
    </location>
</feature>
<organism evidence="18 19">
    <name type="scientific">Fictibacillus solisalsi</name>
    <dbReference type="NCBI Taxonomy" id="459525"/>
    <lineage>
        <taxon>Bacteria</taxon>
        <taxon>Bacillati</taxon>
        <taxon>Bacillota</taxon>
        <taxon>Bacilli</taxon>
        <taxon>Bacillales</taxon>
        <taxon>Fictibacillaceae</taxon>
        <taxon>Fictibacillus</taxon>
    </lineage>
</organism>
<evidence type="ECO:0000256" key="9">
    <source>
        <dbReference type="ARBA" id="ARBA00023160"/>
    </source>
</evidence>
<evidence type="ECO:0000256" key="12">
    <source>
        <dbReference type="ARBA" id="ARBA00047318"/>
    </source>
</evidence>
<dbReference type="RefSeq" id="WP_090239035.1">
    <property type="nucleotide sequence ID" value="NZ_FNHW01000006.1"/>
</dbReference>
<dbReference type="GO" id="GO:0006633">
    <property type="term" value="P:fatty acid biosynthetic process"/>
    <property type="evidence" value="ECO:0007669"/>
    <property type="project" value="UniProtKB-UniRule"/>
</dbReference>
<reference evidence="19" key="1">
    <citation type="submission" date="2016-10" db="EMBL/GenBank/DDBJ databases">
        <authorList>
            <person name="Varghese N."/>
            <person name="Submissions S."/>
        </authorList>
    </citation>
    <scope>NUCLEOTIDE SEQUENCE [LARGE SCALE GENOMIC DNA]</scope>
    <source>
        <strain evidence="19">CGMCC 1.6854</strain>
    </source>
</reference>
<dbReference type="NCBIfam" id="NF004970">
    <property type="entry name" value="PRK06333.1"/>
    <property type="match status" value="1"/>
</dbReference>
<dbReference type="InterPro" id="IPR000794">
    <property type="entry name" value="Beta-ketoacyl_synthase"/>
</dbReference>
<evidence type="ECO:0000256" key="8">
    <source>
        <dbReference type="ARBA" id="ARBA00023098"/>
    </source>
</evidence>
<gene>
    <name evidence="18" type="ORF">SAMN04488137_4720</name>
</gene>
<dbReference type="Pfam" id="PF02801">
    <property type="entry name" value="Ketoacyl-synt_C"/>
    <property type="match status" value="1"/>
</dbReference>
<keyword evidence="7" id="KW-0276">Fatty acid metabolism</keyword>
<dbReference type="GO" id="GO:0004315">
    <property type="term" value="F:3-oxoacyl-[acyl-carrier-protein] synthase activity"/>
    <property type="evidence" value="ECO:0007669"/>
    <property type="project" value="UniProtKB-UniRule"/>
</dbReference>
<dbReference type="SMART" id="SM00825">
    <property type="entry name" value="PKS_KS"/>
    <property type="match status" value="1"/>
</dbReference>
<keyword evidence="9 14" id="KW-0275">Fatty acid biosynthesis</keyword>
<dbReference type="EMBL" id="FNHW01000006">
    <property type="protein sequence ID" value="SDN51255.1"/>
    <property type="molecule type" value="Genomic_DNA"/>
</dbReference>
<dbReference type="SUPFAM" id="SSF53901">
    <property type="entry name" value="Thiolase-like"/>
    <property type="match status" value="2"/>
</dbReference>
<evidence type="ECO:0000256" key="5">
    <source>
        <dbReference type="ARBA" id="ARBA00022516"/>
    </source>
</evidence>
<evidence type="ECO:0000256" key="14">
    <source>
        <dbReference type="PIRNR" id="PIRNR000447"/>
    </source>
</evidence>
<evidence type="ECO:0000313" key="18">
    <source>
        <dbReference type="EMBL" id="SDN51255.1"/>
    </source>
</evidence>
<dbReference type="Proteomes" id="UP000199544">
    <property type="component" value="Unassembled WGS sequence"/>
</dbReference>
<evidence type="ECO:0000256" key="4">
    <source>
        <dbReference type="ARBA" id="ARBA00014657"/>
    </source>
</evidence>
<dbReference type="EC" id="2.3.1.179" evidence="3 14"/>
<comment type="function">
    <text evidence="11 14">Involved in the type II fatty acid elongation cycle. Catalyzes the elongation of a wide range of acyl-ACP by the addition of two carbons from malonyl-ACP to an acyl acceptor. Can efficiently catalyze the conversion of palmitoleoyl-ACP (cis-hexadec-9-enoyl-ACP) to cis-vaccenoyl-ACP (cis-octadec-11-enoyl-ACP), an essential step in the thermal regulation of fatty acid composition.</text>
</comment>
<dbReference type="Gene3D" id="3.40.47.10">
    <property type="match status" value="1"/>
</dbReference>
<dbReference type="InterPro" id="IPR016039">
    <property type="entry name" value="Thiolase-like"/>
</dbReference>
<dbReference type="InterPro" id="IPR017568">
    <property type="entry name" value="3-oxoacyl-ACP_synth-2"/>
</dbReference>
<keyword evidence="5 14" id="KW-0444">Lipid biosynthesis</keyword>
<dbReference type="PANTHER" id="PTHR11712:SF336">
    <property type="entry name" value="3-OXOACYL-[ACYL-CARRIER-PROTEIN] SYNTHASE, MITOCHONDRIAL"/>
    <property type="match status" value="1"/>
</dbReference>
<dbReference type="UniPathway" id="UPA00094"/>
<evidence type="ECO:0000256" key="3">
    <source>
        <dbReference type="ARBA" id="ARBA00012356"/>
    </source>
</evidence>
<dbReference type="PANTHER" id="PTHR11712">
    <property type="entry name" value="POLYKETIDE SYNTHASE-RELATED"/>
    <property type="match status" value="1"/>
</dbReference>
<dbReference type="InterPro" id="IPR014031">
    <property type="entry name" value="Ketoacyl_synth_C"/>
</dbReference>
<evidence type="ECO:0000256" key="13">
    <source>
        <dbReference type="ARBA" id="ARBA00047659"/>
    </source>
</evidence>
<comment type="catalytic activity">
    <reaction evidence="13 14">
        <text>a fatty acyl-[ACP] + malonyl-[ACP] + H(+) = a 3-oxoacyl-[ACP] + holo-[ACP] + CO2</text>
        <dbReference type="Rhea" id="RHEA:22836"/>
        <dbReference type="Rhea" id="RHEA-COMP:9623"/>
        <dbReference type="Rhea" id="RHEA-COMP:9685"/>
        <dbReference type="Rhea" id="RHEA-COMP:9916"/>
        <dbReference type="Rhea" id="RHEA-COMP:14125"/>
        <dbReference type="ChEBI" id="CHEBI:15378"/>
        <dbReference type="ChEBI" id="CHEBI:16526"/>
        <dbReference type="ChEBI" id="CHEBI:64479"/>
        <dbReference type="ChEBI" id="CHEBI:78449"/>
        <dbReference type="ChEBI" id="CHEBI:78776"/>
        <dbReference type="ChEBI" id="CHEBI:138651"/>
    </reaction>
</comment>
<comment type="similarity">
    <text evidence="2 14 16">Belongs to the thiolase-like superfamily. Beta-ketoacyl-ACP synthases family.</text>
</comment>
<dbReference type="GO" id="GO:0005829">
    <property type="term" value="C:cytosol"/>
    <property type="evidence" value="ECO:0007669"/>
    <property type="project" value="TreeGrafter"/>
</dbReference>
<accession>A0A1H0C0A7</accession>
<evidence type="ECO:0000259" key="17">
    <source>
        <dbReference type="PROSITE" id="PS52004"/>
    </source>
</evidence>
<dbReference type="InterPro" id="IPR020841">
    <property type="entry name" value="PKS_Beta-ketoAc_synthase_dom"/>
</dbReference>
<evidence type="ECO:0000256" key="16">
    <source>
        <dbReference type="RuleBase" id="RU003694"/>
    </source>
</evidence>
<comment type="catalytic activity">
    <reaction evidence="12 14">
        <text>(9Z)-hexadecenoyl-[ACP] + malonyl-[ACP] + H(+) = 3-oxo-(11Z)-octadecenoyl-[ACP] + holo-[ACP] + CO2</text>
        <dbReference type="Rhea" id="RHEA:55040"/>
        <dbReference type="Rhea" id="RHEA-COMP:9623"/>
        <dbReference type="Rhea" id="RHEA-COMP:9685"/>
        <dbReference type="Rhea" id="RHEA-COMP:10800"/>
        <dbReference type="Rhea" id="RHEA-COMP:14074"/>
        <dbReference type="ChEBI" id="CHEBI:15378"/>
        <dbReference type="ChEBI" id="CHEBI:16526"/>
        <dbReference type="ChEBI" id="CHEBI:64479"/>
        <dbReference type="ChEBI" id="CHEBI:78449"/>
        <dbReference type="ChEBI" id="CHEBI:83989"/>
        <dbReference type="ChEBI" id="CHEBI:138538"/>
        <dbReference type="EC" id="2.3.1.179"/>
    </reaction>
</comment>
<comment type="pathway">
    <text evidence="1 14">Lipid metabolism; fatty acid biosynthesis.</text>
</comment>
<evidence type="ECO:0000256" key="11">
    <source>
        <dbReference type="ARBA" id="ARBA00024006"/>
    </source>
</evidence>
<dbReference type="InterPro" id="IPR014030">
    <property type="entry name" value="Ketoacyl_synth_N"/>
</dbReference>
<dbReference type="PIRSF" id="PIRSF000447">
    <property type="entry name" value="KAS_II"/>
    <property type="match status" value="1"/>
</dbReference>
<evidence type="ECO:0000256" key="7">
    <source>
        <dbReference type="ARBA" id="ARBA00022832"/>
    </source>
</evidence>
<dbReference type="AlphaFoldDB" id="A0A1H0C0A7"/>
<dbReference type="NCBIfam" id="TIGR03150">
    <property type="entry name" value="fabF"/>
    <property type="match status" value="1"/>
</dbReference>
<dbReference type="CDD" id="cd00834">
    <property type="entry name" value="KAS_I_II"/>
    <property type="match status" value="1"/>
</dbReference>
<dbReference type="PROSITE" id="PS52004">
    <property type="entry name" value="KS3_2"/>
    <property type="match status" value="1"/>
</dbReference>
<keyword evidence="10 14" id="KW-0012">Acyltransferase</keyword>
<dbReference type="OrthoDB" id="9808669at2"/>
<dbReference type="FunFam" id="3.40.47.10:FF:000009">
    <property type="entry name" value="3-oxoacyl-[acyl-carrier-protein] synthase 2"/>
    <property type="match status" value="1"/>
</dbReference>
<evidence type="ECO:0000313" key="19">
    <source>
        <dbReference type="Proteomes" id="UP000199544"/>
    </source>
</evidence>